<keyword evidence="2" id="KW-1185">Reference proteome</keyword>
<gene>
    <name evidence="1" type="ORF">GC101_01430</name>
</gene>
<name>A0ABX1Y9D3_9BACL</name>
<comment type="caution">
    <text evidence="1">The sequence shown here is derived from an EMBL/GenBank/DDBJ whole genome shotgun (WGS) entry which is preliminary data.</text>
</comment>
<protein>
    <submittedName>
        <fullName evidence="1">Uncharacterized protein</fullName>
    </submittedName>
</protein>
<proteinExistence type="predicted"/>
<sequence length="72" mass="7765">MNLKLRRHCGEHLDFRPLLSPDFLINTALRGGNPVTAAASDASFPAESFQAVATAPTVPNFPSVSFAFCLFL</sequence>
<evidence type="ECO:0000313" key="2">
    <source>
        <dbReference type="Proteomes" id="UP000596857"/>
    </source>
</evidence>
<dbReference type="EMBL" id="WHOB01000012">
    <property type="protein sequence ID" value="NOU77532.1"/>
    <property type="molecule type" value="Genomic_DNA"/>
</dbReference>
<dbReference type="RefSeq" id="WP_171715815.1">
    <property type="nucleotide sequence ID" value="NZ_WHOB01000012.1"/>
</dbReference>
<dbReference type="Proteomes" id="UP000596857">
    <property type="component" value="Unassembled WGS sequence"/>
</dbReference>
<accession>A0ABX1Y9D3</accession>
<organism evidence="1 2">
    <name type="scientific">Paenibacillus phytohabitans</name>
    <dbReference type="NCBI Taxonomy" id="2654978"/>
    <lineage>
        <taxon>Bacteria</taxon>
        <taxon>Bacillati</taxon>
        <taxon>Bacillota</taxon>
        <taxon>Bacilli</taxon>
        <taxon>Bacillales</taxon>
        <taxon>Paenibacillaceae</taxon>
        <taxon>Paenibacillus</taxon>
    </lineage>
</organism>
<evidence type="ECO:0000313" key="1">
    <source>
        <dbReference type="EMBL" id="NOU77532.1"/>
    </source>
</evidence>
<reference evidence="1 2" key="1">
    <citation type="submission" date="2019-10" db="EMBL/GenBank/DDBJ databases">
        <title>Description of Paenibacillus terricola sp. nov.</title>
        <authorList>
            <person name="Carlier A."/>
            <person name="Qi S."/>
        </authorList>
    </citation>
    <scope>NUCLEOTIDE SEQUENCE [LARGE SCALE GENOMIC DNA]</scope>
    <source>
        <strain evidence="1 2">LMG 31459</strain>
    </source>
</reference>